<dbReference type="InterPro" id="IPR001590">
    <property type="entry name" value="Peptidase_M12B"/>
</dbReference>
<feature type="disulfide bond" evidence="12">
    <location>
        <begin position="406"/>
        <end position="418"/>
    </location>
</feature>
<dbReference type="Pfam" id="PF01421">
    <property type="entry name" value="Reprolysin"/>
    <property type="match status" value="1"/>
</dbReference>
<dbReference type="Gene3D" id="2.60.120.830">
    <property type="match status" value="1"/>
</dbReference>
<feature type="binding site" evidence="11">
    <location>
        <position position="164"/>
    </location>
    <ligand>
        <name>Ca(2+)</name>
        <dbReference type="ChEBI" id="CHEBI:29108"/>
        <label>2</label>
    </ligand>
</feature>
<feature type="disulfide bond" evidence="12">
    <location>
        <begin position="153"/>
        <end position="206"/>
    </location>
</feature>
<keyword evidence="11" id="KW-0106">Calcium</keyword>
<evidence type="ECO:0000256" key="12">
    <source>
        <dbReference type="PIRSR" id="PIRSR613273-3"/>
    </source>
</evidence>
<dbReference type="AlphaFoldDB" id="A0A8C7QD80"/>
<feature type="binding site" evidence="11">
    <location>
        <position position="281"/>
    </location>
    <ligand>
        <name>Ca(2+)</name>
        <dbReference type="ChEBI" id="CHEBI:29108"/>
        <label>1</label>
    </ligand>
</feature>
<dbReference type="PANTHER" id="PTHR13723">
    <property type="entry name" value="ADAMTS A DISINTEGRIN AND METALLOPROTEASE WITH THROMBOSPONDIN MOTIFS PROTEASE"/>
    <property type="match status" value="1"/>
</dbReference>
<reference evidence="15" key="2">
    <citation type="submission" date="2025-08" db="UniProtKB">
        <authorList>
            <consortium name="Ensembl"/>
        </authorList>
    </citation>
    <scope>IDENTIFICATION</scope>
</reference>
<dbReference type="GO" id="GO:0046872">
    <property type="term" value="F:metal ion binding"/>
    <property type="evidence" value="ECO:0007669"/>
    <property type="project" value="UniProtKB-KW"/>
</dbReference>
<evidence type="ECO:0000256" key="1">
    <source>
        <dbReference type="ARBA" id="ARBA00004613"/>
    </source>
</evidence>
<evidence type="ECO:0000256" key="2">
    <source>
        <dbReference type="ARBA" id="ARBA00022525"/>
    </source>
</evidence>
<feature type="binding site" evidence="11 13">
    <location>
        <position position="222"/>
    </location>
    <ligand>
        <name>Zn(2+)</name>
        <dbReference type="ChEBI" id="CHEBI:29105"/>
        <note>catalytic</note>
    </ligand>
</feature>
<dbReference type="PROSITE" id="PS50092">
    <property type="entry name" value="TSP1"/>
    <property type="match status" value="4"/>
</dbReference>
<dbReference type="Ensembl" id="ENSOMYT00000038694.2">
    <property type="protein sequence ID" value="ENSOMYP00000035483.2"/>
    <property type="gene ID" value="ENSOMYG00000016378.2"/>
</dbReference>
<dbReference type="InterPro" id="IPR013273">
    <property type="entry name" value="ADAMTS/ADAMTS-like"/>
</dbReference>
<proteinExistence type="predicted"/>
<evidence type="ECO:0000256" key="10">
    <source>
        <dbReference type="PIRSR" id="PIRSR613273-1"/>
    </source>
</evidence>
<feature type="disulfide bond" evidence="12">
    <location>
        <begin position="353"/>
        <end position="364"/>
    </location>
</feature>
<name>A0A8C7QD80_ONCMY</name>
<dbReference type="GO" id="GO:0004222">
    <property type="term" value="F:metalloendopeptidase activity"/>
    <property type="evidence" value="ECO:0007669"/>
    <property type="project" value="InterPro"/>
</dbReference>
<dbReference type="InterPro" id="IPR045371">
    <property type="entry name" value="ADAMTS_CR_3"/>
</dbReference>
<dbReference type="InterPro" id="IPR050439">
    <property type="entry name" value="ADAMTS_ADAMTS-like"/>
</dbReference>
<dbReference type="PRINTS" id="PR01857">
    <property type="entry name" value="ADAMTSFAMILY"/>
</dbReference>
<feature type="binding site" evidence="11">
    <location>
        <position position="281"/>
    </location>
    <ligand>
        <name>Ca(2+)</name>
        <dbReference type="ChEBI" id="CHEBI:29108"/>
        <label>2</label>
    </ligand>
</feature>
<evidence type="ECO:0000256" key="13">
    <source>
        <dbReference type="PROSITE-ProRule" id="PRU00276"/>
    </source>
</evidence>
<dbReference type="Pfam" id="PF05986">
    <property type="entry name" value="ADAMTS_spacer1"/>
    <property type="match status" value="1"/>
</dbReference>
<dbReference type="InterPro" id="IPR000884">
    <property type="entry name" value="TSP1_rpt"/>
</dbReference>
<dbReference type="GO" id="GO:0006508">
    <property type="term" value="P:proteolysis"/>
    <property type="evidence" value="ECO:0007669"/>
    <property type="project" value="UniProtKB-KW"/>
</dbReference>
<dbReference type="InterPro" id="IPR010294">
    <property type="entry name" value="ADAMTS_spacer1"/>
</dbReference>
<reference evidence="15" key="3">
    <citation type="submission" date="2025-09" db="UniProtKB">
        <authorList>
            <consortium name="Ensembl"/>
        </authorList>
    </citation>
    <scope>IDENTIFICATION</scope>
</reference>
<keyword evidence="5" id="KW-0378">Hydrolase</keyword>
<organism evidence="15 16">
    <name type="scientific">Oncorhynchus mykiss</name>
    <name type="common">Rainbow trout</name>
    <name type="synonym">Salmo gairdneri</name>
    <dbReference type="NCBI Taxonomy" id="8022"/>
    <lineage>
        <taxon>Eukaryota</taxon>
        <taxon>Metazoa</taxon>
        <taxon>Chordata</taxon>
        <taxon>Craniata</taxon>
        <taxon>Vertebrata</taxon>
        <taxon>Euteleostomi</taxon>
        <taxon>Actinopterygii</taxon>
        <taxon>Neopterygii</taxon>
        <taxon>Teleostei</taxon>
        <taxon>Protacanthopterygii</taxon>
        <taxon>Salmoniformes</taxon>
        <taxon>Salmonidae</taxon>
        <taxon>Salmoninae</taxon>
        <taxon>Oncorhynchus</taxon>
    </lineage>
</organism>
<dbReference type="FunFam" id="2.20.100.10:FF:000002">
    <property type="entry name" value="Unc-5 netrin receptor C"/>
    <property type="match status" value="1"/>
</dbReference>
<dbReference type="SUPFAM" id="SSF49854">
    <property type="entry name" value="Spermadhesin, CUB domain"/>
    <property type="match status" value="1"/>
</dbReference>
<feature type="disulfide bond" evidence="12">
    <location>
        <begin position="315"/>
        <end position="340"/>
    </location>
</feature>
<evidence type="ECO:0000256" key="11">
    <source>
        <dbReference type="PIRSR" id="PIRSR613273-2"/>
    </source>
</evidence>
<accession>A0A8C7QD80</accession>
<keyword evidence="8 12" id="KW-1015">Disulfide bond</keyword>
<protein>
    <recommendedName>
        <fullName evidence="14">Peptidase M12B domain-containing protein</fullName>
    </recommendedName>
</protein>
<dbReference type="SMART" id="SM00209">
    <property type="entry name" value="TSP1"/>
    <property type="match status" value="4"/>
</dbReference>
<feature type="active site" evidence="10 13">
    <location>
        <position position="223"/>
    </location>
</feature>
<feature type="disulfide bond" evidence="12">
    <location>
        <begin position="200"/>
        <end position="278"/>
    </location>
</feature>
<feature type="disulfide bond" evidence="12">
    <location>
        <begin position="395"/>
        <end position="433"/>
    </location>
</feature>
<feature type="binding site" evidence="11 13">
    <location>
        <position position="226"/>
    </location>
    <ligand>
        <name>Zn(2+)</name>
        <dbReference type="ChEBI" id="CHEBI:29105"/>
        <note>catalytic</note>
    </ligand>
</feature>
<dbReference type="GO" id="GO:0031012">
    <property type="term" value="C:extracellular matrix"/>
    <property type="evidence" value="ECO:0007669"/>
    <property type="project" value="TreeGrafter"/>
</dbReference>
<keyword evidence="16" id="KW-1185">Reference proteome</keyword>
<dbReference type="GO" id="GO:0030198">
    <property type="term" value="P:extracellular matrix organization"/>
    <property type="evidence" value="ECO:0007669"/>
    <property type="project" value="InterPro"/>
</dbReference>
<evidence type="ECO:0000259" key="14">
    <source>
        <dbReference type="PROSITE" id="PS50215"/>
    </source>
</evidence>
<feature type="binding site" evidence="11">
    <location>
        <position position="278"/>
    </location>
    <ligand>
        <name>Ca(2+)</name>
        <dbReference type="ChEBI" id="CHEBI:29108"/>
        <label>1</label>
    </ligand>
</feature>
<evidence type="ECO:0000256" key="9">
    <source>
        <dbReference type="ARBA" id="ARBA00023180"/>
    </source>
</evidence>
<feature type="disulfide bond" evidence="12">
    <location>
        <begin position="325"/>
        <end position="359"/>
    </location>
</feature>
<evidence type="ECO:0000256" key="4">
    <source>
        <dbReference type="ARBA" id="ARBA00022723"/>
    </source>
</evidence>
<dbReference type="Gene3D" id="3.40.390.10">
    <property type="entry name" value="Collagenase (Catalytic Domain)"/>
    <property type="match status" value="1"/>
</dbReference>
<dbReference type="Pfam" id="PF19030">
    <property type="entry name" value="TSP1_ADAMTS"/>
    <property type="match status" value="3"/>
</dbReference>
<feature type="binding site" evidence="11">
    <location>
        <position position="164"/>
    </location>
    <ligand>
        <name>Ca(2+)</name>
        <dbReference type="ChEBI" id="CHEBI:29108"/>
        <label>1</label>
    </ligand>
</feature>
<evidence type="ECO:0000256" key="8">
    <source>
        <dbReference type="ARBA" id="ARBA00023157"/>
    </source>
</evidence>
<keyword evidence="4 11" id="KW-0479">Metal-binding</keyword>
<evidence type="ECO:0000256" key="3">
    <source>
        <dbReference type="ARBA" id="ARBA00022670"/>
    </source>
</evidence>
<gene>
    <name evidence="15" type="primary">adamts13</name>
</gene>
<sequence length="1172" mass="128901">HFQQQGLVVAGKEKERLYIQPVLQKHIHLTEVRNCSSPGTPHLVFHQPFTARGPPRHSHSQCSSIIRLRRRRSAIMPEVTHLELLVVVAPDVQLVHRQDTERYILTNLNIASELLRDMTLGANMRVHLVRMIILSEPEINISTNISSSLTSVCEWARRVIPSNDTDPLHADLVLYITRFDLELPNGNKQVRGVTQLGGACSSQWSCVITEDTGFDLGITIAHEIGHSFGINHDGIGNTCSSSGFMMASDGGYNSVDLTWSQCSRQQLYTFFSEGKADCVKDLPVLVGSLQDWKPGLYYGVDDQCRIAFGSTARACSFTNTDLPVCRVLSCHIKPDDNSSCKRLLVPLLDGTECAPNQWCLKGRCVSPDQLSSSSSVVVHGSWSSWSQFSPCSRICGGGVTSRTRQCNNPRPAFGGNDCKGRDTEAELCHQQQCERTQLAFMAEQCAQTDLQPLYLSPNTASLYTWIPAVGFVTGDEQCRYMCQCKGENFIVSRGSQFVDGTRCEPDSPAPLGATTACLGGTCQLFGCDGVLKSGKVEDVCGVCGGDGSSCSLTSQSYSGGQAREYVTFLTLPVNATQVHIVNRAPVFTHLAVLIGNQYVVSGSGSIALNITHPSPLEDGRLVYRLYLTPDLLPLMEELLLPGTVTEETHVQVYRKYGKEYGEQTSPNITYHFYTPMSNNAFIKEIPRGKWTVVTTSCSVTCGSGTLQVWFSCLDHQTRLAVPEVYCDASSKPEPHTESCNPSPCPPIRVTAVCFPCRWRYKQGVCSVSCGGGVAHRVLYCSQETEGDEEVVVNNTECSNMTKPIAVVTCNSNSCPARWRVLRTGACTTSCDLGLARRHVSCVEYIHGEDSEVSEERCHAAVKPATTVPCLVQVCTFRWDVKDWNQCSVPCGYGIQSRAVSCMGPTKPEPLSPLLCMHMPKPITIRGCQMDDCRTPPTATEPTTPQTTTAMPTVTPKTSLCGQLLLEESGTVDLRHETGRCILSIGRPLDEVIHMKVESSSLSCKKREYVAFYDRLVLVRKCDQLEDTELTSRTNVLLVRQHLLSPGNGVLLTYSSQKNNKKSHHQDCDVQLFAPSGVIENPAMTSELGSHTCRVLINAPPSVKIRIRALSMGPGGGRLFSLIRDVDVLKTNVFKGQQLFEWRSAGNMAEIEFHGEYLHSNGSFRAEYSFVEP</sequence>
<feature type="domain" description="Peptidase M12B" evidence="14">
    <location>
        <begin position="80"/>
        <end position="283"/>
    </location>
</feature>
<evidence type="ECO:0000313" key="16">
    <source>
        <dbReference type="Proteomes" id="UP000694395"/>
    </source>
</evidence>
<dbReference type="Pfam" id="PF17771">
    <property type="entry name" value="ADAMTS_CR_2"/>
    <property type="match status" value="1"/>
</dbReference>
<evidence type="ECO:0000256" key="7">
    <source>
        <dbReference type="ARBA" id="ARBA00023049"/>
    </source>
</evidence>
<dbReference type="SUPFAM" id="SSF82895">
    <property type="entry name" value="TSP-1 type 1 repeat"/>
    <property type="match status" value="4"/>
</dbReference>
<feature type="binding site" evidence="11">
    <location>
        <position position="171"/>
    </location>
    <ligand>
        <name>Ca(2+)</name>
        <dbReference type="ChEBI" id="CHEBI:29108"/>
        <label>1</label>
    </ligand>
</feature>
<comment type="subcellular location">
    <subcellularLocation>
        <location evidence="1">Secreted</location>
    </subcellularLocation>
</comment>
<feature type="disulfide bond" evidence="12">
    <location>
        <begin position="239"/>
        <end position="262"/>
    </location>
</feature>
<dbReference type="CDD" id="cd04273">
    <property type="entry name" value="ZnMc_ADAMTS_like"/>
    <property type="match status" value="1"/>
</dbReference>
<dbReference type="GeneTree" id="ENSGT00940000158379"/>
<feature type="disulfide bond" evidence="12">
    <location>
        <begin position="304"/>
        <end position="330"/>
    </location>
</feature>
<dbReference type="InterPro" id="IPR036383">
    <property type="entry name" value="TSP1_rpt_sf"/>
</dbReference>
<dbReference type="InterPro" id="IPR041645">
    <property type="entry name" value="ADAMTS_CR_2"/>
</dbReference>
<evidence type="ECO:0000313" key="15">
    <source>
        <dbReference type="Ensembl" id="ENSOMYP00000035483.2"/>
    </source>
</evidence>
<feature type="binding site" evidence="11 13">
    <location>
        <position position="232"/>
    </location>
    <ligand>
        <name>Zn(2+)</name>
        <dbReference type="ChEBI" id="CHEBI:29105"/>
        <note>catalytic</note>
    </ligand>
</feature>
<dbReference type="Pfam" id="PF19236">
    <property type="entry name" value="ADAMTS_CR_3"/>
    <property type="match status" value="1"/>
</dbReference>
<comment type="cofactor">
    <cofactor evidence="11">
        <name>Zn(2+)</name>
        <dbReference type="ChEBI" id="CHEBI:29105"/>
    </cofactor>
    <text evidence="11">Binds 1 zinc ion per subunit.</text>
</comment>
<dbReference type="Proteomes" id="UP000694395">
    <property type="component" value="Chromosome 11"/>
</dbReference>
<dbReference type="InterPro" id="IPR035914">
    <property type="entry name" value="Sperma_CUB_dom_sf"/>
</dbReference>
<keyword evidence="6 11" id="KW-0862">Zinc</keyword>
<feature type="binding site" evidence="11">
    <location>
        <position position="83"/>
    </location>
    <ligand>
        <name>Ca(2+)</name>
        <dbReference type="ChEBI" id="CHEBI:29108"/>
        <label>1</label>
    </ligand>
</feature>
<dbReference type="Pfam" id="PF00090">
    <property type="entry name" value="TSP_1"/>
    <property type="match status" value="1"/>
</dbReference>
<dbReference type="PROSITE" id="PS50215">
    <property type="entry name" value="ADAM_MEPRO"/>
    <property type="match status" value="1"/>
</dbReference>
<keyword evidence="2" id="KW-0964">Secreted</keyword>
<comment type="caution">
    <text evidence="13">Lacks conserved residue(s) required for the propagation of feature annotation.</text>
</comment>
<keyword evidence="9" id="KW-0325">Glycoprotein</keyword>
<dbReference type="GO" id="GO:0005576">
    <property type="term" value="C:extracellular region"/>
    <property type="evidence" value="ECO:0007669"/>
    <property type="project" value="UniProtKB-SubCell"/>
</dbReference>
<evidence type="ECO:0000256" key="5">
    <source>
        <dbReference type="ARBA" id="ARBA00022801"/>
    </source>
</evidence>
<dbReference type="PANTHER" id="PTHR13723:SF20">
    <property type="entry name" value="A DISINTEGRIN AND METALLOPROTEINASE WITH THROMBOSPONDIN MOTIFS 13"/>
    <property type="match status" value="1"/>
</dbReference>
<reference evidence="15" key="1">
    <citation type="submission" date="2020-07" db="EMBL/GenBank/DDBJ databases">
        <title>A long reads based de novo assembly of the rainbow trout Arlee double haploid line genome.</title>
        <authorList>
            <person name="Gao G."/>
            <person name="Palti Y."/>
        </authorList>
    </citation>
    <scope>NUCLEOTIDE SEQUENCE [LARGE SCALE GENOMIC DNA]</scope>
</reference>
<keyword evidence="3" id="KW-0645">Protease</keyword>
<dbReference type="Gene3D" id="3.40.1620.60">
    <property type="match status" value="1"/>
</dbReference>
<feature type="disulfide bond" evidence="12">
    <location>
        <begin position="391"/>
        <end position="428"/>
    </location>
</feature>
<feature type="binding site" evidence="11">
    <location>
        <position position="83"/>
    </location>
    <ligand>
        <name>Ca(2+)</name>
        <dbReference type="ChEBI" id="CHEBI:29108"/>
        <label>2</label>
    </ligand>
</feature>
<dbReference type="InterPro" id="IPR024079">
    <property type="entry name" value="MetalloPept_cat_dom_sf"/>
</dbReference>
<dbReference type="Gene3D" id="2.20.100.10">
    <property type="entry name" value="Thrombospondin type-1 (TSP1) repeat"/>
    <property type="match status" value="3"/>
</dbReference>
<evidence type="ECO:0000256" key="6">
    <source>
        <dbReference type="ARBA" id="ARBA00022833"/>
    </source>
</evidence>
<dbReference type="SUPFAM" id="SSF55486">
    <property type="entry name" value="Metalloproteases ('zincins'), catalytic domain"/>
    <property type="match status" value="1"/>
</dbReference>
<keyword evidence="7" id="KW-0482">Metalloprotease</keyword>